<dbReference type="Pfam" id="PF04203">
    <property type="entry name" value="Sortase"/>
    <property type="match status" value="1"/>
</dbReference>
<protein>
    <recommendedName>
        <fullName evidence="5">Sortase</fullName>
    </recommendedName>
</protein>
<feature type="transmembrane region" description="Helical" evidence="2">
    <location>
        <begin position="21"/>
        <end position="47"/>
    </location>
</feature>
<proteinExistence type="predicted"/>
<reference evidence="4" key="1">
    <citation type="submission" date="2017-09" db="EMBL/GenBank/DDBJ databases">
        <title>Depth-based differentiation of microbial function through sediment-hosted aquifers and enrichment of novel symbionts in the deep terrestrial subsurface.</title>
        <authorList>
            <person name="Probst A.J."/>
            <person name="Ladd B."/>
            <person name="Jarett J.K."/>
            <person name="Geller-Mcgrath D.E."/>
            <person name="Sieber C.M.K."/>
            <person name="Emerson J.B."/>
            <person name="Anantharaman K."/>
            <person name="Thomas B.C."/>
            <person name="Malmstrom R."/>
            <person name="Stieglmeier M."/>
            <person name="Klingl A."/>
            <person name="Woyke T."/>
            <person name="Ryan C.M."/>
            <person name="Banfield J.F."/>
        </authorList>
    </citation>
    <scope>NUCLEOTIDE SEQUENCE [LARGE SCALE GENOMIC DNA]</scope>
</reference>
<dbReference type="Proteomes" id="UP000231474">
    <property type="component" value="Unassembled WGS sequence"/>
</dbReference>
<comment type="caution">
    <text evidence="3">The sequence shown here is derived from an EMBL/GenBank/DDBJ whole genome shotgun (WGS) entry which is preliminary data.</text>
</comment>
<keyword evidence="2" id="KW-0472">Membrane</keyword>
<evidence type="ECO:0008006" key="5">
    <source>
        <dbReference type="Google" id="ProtNLM"/>
    </source>
</evidence>
<dbReference type="NCBIfam" id="TIGR01076">
    <property type="entry name" value="sortase_fam"/>
    <property type="match status" value="1"/>
</dbReference>
<keyword evidence="2" id="KW-0812">Transmembrane</keyword>
<dbReference type="EMBL" id="PFEK01000005">
    <property type="protein sequence ID" value="PJE67830.1"/>
    <property type="molecule type" value="Genomic_DNA"/>
</dbReference>
<dbReference type="InterPro" id="IPR005754">
    <property type="entry name" value="Sortase"/>
</dbReference>
<keyword evidence="2" id="KW-1133">Transmembrane helix</keyword>
<dbReference type="AlphaFoldDB" id="A0A2M8L4H2"/>
<accession>A0A2M8L4H2</accession>
<name>A0A2M8L4H2_9BACT</name>
<keyword evidence="1" id="KW-0378">Hydrolase</keyword>
<organism evidence="3 4">
    <name type="scientific">Candidatus Shapirobacteria bacterium CG10_big_fil_rev_8_21_14_0_10_40_9</name>
    <dbReference type="NCBI Taxonomy" id="1974888"/>
    <lineage>
        <taxon>Bacteria</taxon>
        <taxon>Candidatus Shapironibacteriota</taxon>
    </lineage>
</organism>
<evidence type="ECO:0000256" key="2">
    <source>
        <dbReference type="SAM" id="Phobius"/>
    </source>
</evidence>
<dbReference type="InterPro" id="IPR023365">
    <property type="entry name" value="Sortase_dom-sf"/>
</dbReference>
<evidence type="ECO:0000313" key="4">
    <source>
        <dbReference type="Proteomes" id="UP000231474"/>
    </source>
</evidence>
<sequence length="229" mass="26026">MHYLYVKKTSRSQTFAIKQKLLSVIFVLIGLVLIGSATIPIFFYQFFVSPSFPKVIKPIPEEEVLGEQEEVDYTQVSNWFPEAPKPTPWPSKITHYTLSVPKLKISDAIVQIGGEDLKKSLIQYEGTAFPGQFGNTVIFGHSVLPQFFNPKNYLTIFSTLPTLKPKDEIIIDFDGVRYKYVILEMIEVSPSDISILEQRYDDSYLTLITCVPPGTYLHRLAVKAKLSKI</sequence>
<gene>
    <name evidence="3" type="ORF">COU95_00310</name>
</gene>
<dbReference type="SUPFAM" id="SSF63817">
    <property type="entry name" value="Sortase"/>
    <property type="match status" value="1"/>
</dbReference>
<dbReference type="GO" id="GO:0016787">
    <property type="term" value="F:hydrolase activity"/>
    <property type="evidence" value="ECO:0007669"/>
    <property type="project" value="UniProtKB-KW"/>
</dbReference>
<dbReference type="Gene3D" id="2.40.260.10">
    <property type="entry name" value="Sortase"/>
    <property type="match status" value="1"/>
</dbReference>
<evidence type="ECO:0000313" key="3">
    <source>
        <dbReference type="EMBL" id="PJE67830.1"/>
    </source>
</evidence>
<evidence type="ECO:0000256" key="1">
    <source>
        <dbReference type="ARBA" id="ARBA00022801"/>
    </source>
</evidence>